<reference evidence="1 2" key="1">
    <citation type="submission" date="2013-12" db="EMBL/GenBank/DDBJ databases">
        <authorList>
            <consortium name="DOE Joint Genome Institute"/>
            <person name="Smidt H."/>
            <person name="Huntemann M."/>
            <person name="Han J."/>
            <person name="Chen A."/>
            <person name="Kyrpides N."/>
            <person name="Mavromatis K."/>
            <person name="Markowitz V."/>
            <person name="Palaniappan K."/>
            <person name="Ivanova N."/>
            <person name="Schaumberg A."/>
            <person name="Pati A."/>
            <person name="Liolios K."/>
            <person name="Nordberg H.P."/>
            <person name="Cantor M.N."/>
            <person name="Hua S.X."/>
            <person name="Woyke T."/>
        </authorList>
    </citation>
    <scope>NUCLEOTIDE SEQUENCE [LARGE SCALE GENOMIC DNA]</scope>
    <source>
        <strain evidence="2">DSM 15288</strain>
    </source>
</reference>
<dbReference type="STRING" id="871968.DESME_08985"/>
<sequence>MSDKKPLTCMRDIKKLIQQSMKEKGITPKEARKSLEIEGYYEKIL</sequence>
<proteinExistence type="predicted"/>
<protein>
    <submittedName>
        <fullName evidence="1">Uncharacterized protein</fullName>
    </submittedName>
</protein>
<accession>W0EH91</accession>
<organism evidence="1 2">
    <name type="scientific">Desulfitobacterium metallireducens DSM 15288</name>
    <dbReference type="NCBI Taxonomy" id="871968"/>
    <lineage>
        <taxon>Bacteria</taxon>
        <taxon>Bacillati</taxon>
        <taxon>Bacillota</taxon>
        <taxon>Clostridia</taxon>
        <taxon>Eubacteriales</taxon>
        <taxon>Desulfitobacteriaceae</taxon>
        <taxon>Desulfitobacterium</taxon>
    </lineage>
</organism>
<keyword evidence="2" id="KW-1185">Reference proteome</keyword>
<dbReference type="AlphaFoldDB" id="W0EH91"/>
<dbReference type="HOGENOM" id="CLU_3198955_0_0_9"/>
<gene>
    <name evidence="1" type="ORF">DESME_08985</name>
</gene>
<dbReference type="Proteomes" id="UP000010847">
    <property type="component" value="Chromosome"/>
</dbReference>
<dbReference type="KEGG" id="dmt:DESME_08985"/>
<dbReference type="EMBL" id="CP007032">
    <property type="protein sequence ID" value="AHF08579.1"/>
    <property type="molecule type" value="Genomic_DNA"/>
</dbReference>
<evidence type="ECO:0000313" key="1">
    <source>
        <dbReference type="EMBL" id="AHF08579.1"/>
    </source>
</evidence>
<name>W0EH91_9FIRM</name>
<evidence type="ECO:0000313" key="2">
    <source>
        <dbReference type="Proteomes" id="UP000010847"/>
    </source>
</evidence>
<dbReference type="RefSeq" id="WP_006718821.1">
    <property type="nucleotide sequence ID" value="NZ_CP007032.1"/>
</dbReference>